<dbReference type="GO" id="GO:0016874">
    <property type="term" value="F:ligase activity"/>
    <property type="evidence" value="ECO:0007669"/>
    <property type="project" value="UniProtKB-KW"/>
</dbReference>
<dbReference type="EMBL" id="CP003639">
    <property type="protein sequence ID" value="AFM42183.1"/>
    <property type="molecule type" value="Genomic_DNA"/>
</dbReference>
<evidence type="ECO:0000256" key="1">
    <source>
        <dbReference type="ARBA" id="ARBA00022801"/>
    </source>
</evidence>
<evidence type="ECO:0000313" key="3">
    <source>
        <dbReference type="EMBL" id="AFM42183.1"/>
    </source>
</evidence>
<dbReference type="PANTHER" id="PTHR35561">
    <property type="entry name" value="RNA 2',3'-CYCLIC PHOSPHODIESTERASE"/>
    <property type="match status" value="1"/>
</dbReference>
<dbReference type="Proteomes" id="UP000002892">
    <property type="component" value="Chromosome"/>
</dbReference>
<proteinExistence type="inferred from homology"/>
<comment type="function">
    <text evidence="2">Hydrolyzes RNA 2',3'-cyclic phosphodiester to an RNA 2'-phosphomonoester.</text>
</comment>
<reference evidence="3 4" key="1">
    <citation type="journal article" date="2012" name="J. Bacteriol.">
        <title>Complete genome sequences of Desulfosporosinus orientis DSM765T, Desulfosporosinus youngiae DSM17734T, Desulfosporosinus meridiei DSM13257T, and Desulfosporosinus acidiphilus DSM22704T.</title>
        <authorList>
            <person name="Pester M."/>
            <person name="Brambilla E."/>
            <person name="Alazard D."/>
            <person name="Rattei T."/>
            <person name="Weinmaier T."/>
            <person name="Han J."/>
            <person name="Lucas S."/>
            <person name="Lapidus A."/>
            <person name="Cheng J.F."/>
            <person name="Goodwin L."/>
            <person name="Pitluck S."/>
            <person name="Peters L."/>
            <person name="Ovchinnikova G."/>
            <person name="Teshima H."/>
            <person name="Detter J.C."/>
            <person name="Han C.S."/>
            <person name="Tapia R."/>
            <person name="Land M.L."/>
            <person name="Hauser L."/>
            <person name="Kyrpides N.C."/>
            <person name="Ivanova N.N."/>
            <person name="Pagani I."/>
            <person name="Huntmann M."/>
            <person name="Wei C.L."/>
            <person name="Davenport K.W."/>
            <person name="Daligault H."/>
            <person name="Chain P.S."/>
            <person name="Chen A."/>
            <person name="Mavromatis K."/>
            <person name="Markowitz V."/>
            <person name="Szeto E."/>
            <person name="Mikhailova N."/>
            <person name="Pati A."/>
            <person name="Wagner M."/>
            <person name="Woyke T."/>
            <person name="Ollivier B."/>
            <person name="Klenk H.P."/>
            <person name="Spring S."/>
            <person name="Loy A."/>
        </authorList>
    </citation>
    <scope>NUCLEOTIDE SEQUENCE [LARGE SCALE GENOMIC DNA]</scope>
    <source>
        <strain evidence="4">DSM 22704 / JCM 16185 / SJ4</strain>
    </source>
</reference>
<feature type="short sequence motif" description="HXTX 2" evidence="2">
    <location>
        <begin position="127"/>
        <end position="130"/>
    </location>
</feature>
<dbReference type="KEGG" id="dai:Desaci_3287"/>
<feature type="short sequence motif" description="HXTX 1" evidence="2">
    <location>
        <begin position="40"/>
        <end position="43"/>
    </location>
</feature>
<name>I4D8Q9_DESAJ</name>
<dbReference type="STRING" id="646529.Desaci_3287"/>
<dbReference type="OrthoDB" id="9789350at2"/>
<dbReference type="HAMAP" id="MF_01940">
    <property type="entry name" value="RNA_CPDase"/>
    <property type="match status" value="1"/>
</dbReference>
<sequence>MRLFIGIDIPDILKHSLLTFQSELKRLGINGSWKSKDNFHITLEFLGELDAIVIPDITDRMSIAAQHSQAFRLEIGGLGVFPSYKRPHTFWTAVGGNLPELFRLRDELHALLAQKGLRLEDRKFKPHITIASRPNFNDIDLSSLKTKNLGEFTVNEVTLFESVVLQGKRIYQPLNQLRLQG</sequence>
<dbReference type="HOGENOM" id="CLU_081251_3_2_9"/>
<evidence type="ECO:0000313" key="4">
    <source>
        <dbReference type="Proteomes" id="UP000002892"/>
    </source>
</evidence>
<dbReference type="Pfam" id="PF13563">
    <property type="entry name" value="2_5_RNA_ligase2"/>
    <property type="match status" value="1"/>
</dbReference>
<dbReference type="Gene3D" id="3.90.1140.10">
    <property type="entry name" value="Cyclic phosphodiesterase"/>
    <property type="match status" value="1"/>
</dbReference>
<dbReference type="InterPro" id="IPR004175">
    <property type="entry name" value="RNA_CPDase"/>
</dbReference>
<accession>I4D8Q9</accession>
<comment type="similarity">
    <text evidence="2">Belongs to the 2H phosphoesterase superfamily. ThpR family.</text>
</comment>
<dbReference type="NCBIfam" id="TIGR02258">
    <property type="entry name" value="2_5_ligase"/>
    <property type="match status" value="1"/>
</dbReference>
<dbReference type="SUPFAM" id="SSF55144">
    <property type="entry name" value="LigT-like"/>
    <property type="match status" value="1"/>
</dbReference>
<dbReference type="InterPro" id="IPR009097">
    <property type="entry name" value="Cyclic_Pdiesterase"/>
</dbReference>
<keyword evidence="1 2" id="KW-0378">Hydrolase</keyword>
<keyword evidence="4" id="KW-1185">Reference proteome</keyword>
<gene>
    <name evidence="3" type="ordered locus">Desaci_3287</name>
</gene>
<dbReference type="PANTHER" id="PTHR35561:SF1">
    <property type="entry name" value="RNA 2',3'-CYCLIC PHOSPHODIESTERASE"/>
    <property type="match status" value="1"/>
</dbReference>
<evidence type="ECO:0000256" key="2">
    <source>
        <dbReference type="HAMAP-Rule" id="MF_01940"/>
    </source>
</evidence>
<feature type="active site" description="Proton donor" evidence="2">
    <location>
        <position position="40"/>
    </location>
</feature>
<organism evidence="3 4">
    <name type="scientific">Desulfosporosinus acidiphilus (strain DSM 22704 / JCM 16185 / SJ4)</name>
    <dbReference type="NCBI Taxonomy" id="646529"/>
    <lineage>
        <taxon>Bacteria</taxon>
        <taxon>Bacillati</taxon>
        <taxon>Bacillota</taxon>
        <taxon>Clostridia</taxon>
        <taxon>Eubacteriales</taxon>
        <taxon>Desulfitobacteriaceae</taxon>
        <taxon>Desulfosporosinus</taxon>
    </lineage>
</organism>
<dbReference type="GO" id="GO:0008664">
    <property type="term" value="F:RNA 2',3'-cyclic 3'-phosphodiesterase activity"/>
    <property type="evidence" value="ECO:0007669"/>
    <property type="project" value="UniProtKB-EC"/>
</dbReference>
<feature type="active site" description="Proton acceptor" evidence="2">
    <location>
        <position position="127"/>
    </location>
</feature>
<dbReference type="GO" id="GO:0004113">
    <property type="term" value="F:2',3'-cyclic-nucleotide 3'-phosphodiesterase activity"/>
    <property type="evidence" value="ECO:0007669"/>
    <property type="project" value="InterPro"/>
</dbReference>
<dbReference type="eggNOG" id="COG1514">
    <property type="taxonomic scope" value="Bacteria"/>
</dbReference>
<dbReference type="EC" id="3.1.4.58" evidence="2"/>
<protein>
    <recommendedName>
        <fullName evidence="2">RNA 2',3'-cyclic phosphodiesterase</fullName>
        <shortName evidence="2">RNA 2',3'-CPDase</shortName>
        <ecNumber evidence="2">3.1.4.58</ecNumber>
    </recommendedName>
</protein>
<keyword evidence="3" id="KW-0436">Ligase</keyword>
<dbReference type="AlphaFoldDB" id="I4D8Q9"/>
<comment type="catalytic activity">
    <reaction evidence="2">
        <text>a 3'-end 2',3'-cyclophospho-ribonucleotide-RNA + H2O = a 3'-end 2'-phospho-ribonucleotide-RNA + H(+)</text>
        <dbReference type="Rhea" id="RHEA:11828"/>
        <dbReference type="Rhea" id="RHEA-COMP:10464"/>
        <dbReference type="Rhea" id="RHEA-COMP:17353"/>
        <dbReference type="ChEBI" id="CHEBI:15377"/>
        <dbReference type="ChEBI" id="CHEBI:15378"/>
        <dbReference type="ChEBI" id="CHEBI:83064"/>
        <dbReference type="ChEBI" id="CHEBI:173113"/>
        <dbReference type="EC" id="3.1.4.58"/>
    </reaction>
</comment>